<protein>
    <recommendedName>
        <fullName evidence="3">Prophage PssSM-01</fullName>
    </recommendedName>
</protein>
<proteinExistence type="predicted"/>
<sequence length="157" mass="17208">MKRPVLETRRQVVSAIVCAYPGGRECAAARLGYELKKFDNHLYENAGSRPLSDDQIHMLERDAGTSFFPEYVASLYSGMFVPIANPETLDNIELYSRSVSTAAKRGVVDQIIDKALADGVIEKGEAAAILAAHSKYLSARHAEVLATIQLHSKEADQ</sequence>
<dbReference type="Proteomes" id="UP000250299">
    <property type="component" value="Chromosome"/>
</dbReference>
<gene>
    <name evidence="1" type="ORF">DKY63_28945</name>
</gene>
<dbReference type="AlphaFoldDB" id="A0A2Z4RRX6"/>
<evidence type="ECO:0000313" key="1">
    <source>
        <dbReference type="EMBL" id="AWY43732.1"/>
    </source>
</evidence>
<organism evidence="1 2">
    <name type="scientific">Pseudomonas putida</name>
    <name type="common">Arthrobacter siderocapsulatus</name>
    <dbReference type="NCBI Taxonomy" id="303"/>
    <lineage>
        <taxon>Bacteria</taxon>
        <taxon>Pseudomonadati</taxon>
        <taxon>Pseudomonadota</taxon>
        <taxon>Gammaproteobacteria</taxon>
        <taxon>Pseudomonadales</taxon>
        <taxon>Pseudomonadaceae</taxon>
        <taxon>Pseudomonas</taxon>
    </lineage>
</organism>
<accession>A0A2Z4RRX6</accession>
<evidence type="ECO:0000313" key="2">
    <source>
        <dbReference type="Proteomes" id="UP000250299"/>
    </source>
</evidence>
<dbReference type="EMBL" id="CP029693">
    <property type="protein sequence ID" value="AWY43732.1"/>
    <property type="molecule type" value="Genomic_DNA"/>
</dbReference>
<dbReference type="NCBIfam" id="NF041471">
    <property type="entry name" value="phage_reg_YmfL"/>
    <property type="match status" value="1"/>
</dbReference>
<dbReference type="OrthoDB" id="6956679at2"/>
<evidence type="ECO:0008006" key="3">
    <source>
        <dbReference type="Google" id="ProtNLM"/>
    </source>
</evidence>
<name>A0A2Z4RRX6_PSEPU</name>
<dbReference type="InterPro" id="IPR048188">
    <property type="entry name" value="YmfL-like"/>
</dbReference>
<dbReference type="RefSeq" id="WP_110967258.1">
    <property type="nucleotide sequence ID" value="NZ_CP029693.1"/>
</dbReference>
<reference evidence="1 2" key="1">
    <citation type="submission" date="2018-05" db="EMBL/GenBank/DDBJ databases">
        <title>Whole genome sequence of Pseudomonas putida JBC17.</title>
        <authorList>
            <person name="Lee Y.H."/>
            <person name="David K."/>
        </authorList>
    </citation>
    <scope>NUCLEOTIDE SEQUENCE [LARGE SCALE GENOMIC DNA]</scope>
    <source>
        <strain evidence="1 2">JBC17</strain>
    </source>
</reference>